<dbReference type="HOGENOM" id="CLU_1027003_0_0_1"/>
<dbReference type="OMA" id="QRKNSIC"/>
<feature type="region of interest" description="Disordered" evidence="1">
    <location>
        <begin position="35"/>
        <end position="135"/>
    </location>
</feature>
<feature type="compositionally biased region" description="Low complexity" evidence="1">
    <location>
        <begin position="35"/>
        <end position="54"/>
    </location>
</feature>
<dbReference type="EMBL" id="FP929130">
    <property type="protein sequence ID" value="CBX97038.1"/>
    <property type="molecule type" value="Genomic_DNA"/>
</dbReference>
<dbReference type="OrthoDB" id="3693676at2759"/>
<gene>
    <name evidence="2" type="ORF">LEMA_P101690.1</name>
</gene>
<dbReference type="InParanoid" id="E5A0H8"/>
<feature type="compositionally biased region" description="Low complexity" evidence="1">
    <location>
        <begin position="98"/>
        <end position="109"/>
    </location>
</feature>
<dbReference type="VEuPathDB" id="FungiDB:LEMA_P101690.1"/>
<name>E5A0H8_LEPMJ</name>
<protein>
    <submittedName>
        <fullName evidence="2">Predicted protein</fullName>
    </submittedName>
</protein>
<feature type="region of interest" description="Disordered" evidence="1">
    <location>
        <begin position="171"/>
        <end position="198"/>
    </location>
</feature>
<accession>E5A0H8</accession>
<evidence type="ECO:0000256" key="1">
    <source>
        <dbReference type="SAM" id="MobiDB-lite"/>
    </source>
</evidence>
<dbReference type="AlphaFoldDB" id="E5A0H8"/>
<dbReference type="Proteomes" id="UP000002668">
    <property type="component" value="Genome"/>
</dbReference>
<feature type="compositionally biased region" description="Basic and acidic residues" evidence="1">
    <location>
        <begin position="56"/>
        <end position="92"/>
    </location>
</feature>
<proteinExistence type="predicted"/>
<dbReference type="eggNOG" id="ENOG502R1AV">
    <property type="taxonomic scope" value="Eukaryota"/>
</dbReference>
<organism evidence="3">
    <name type="scientific">Leptosphaeria maculans (strain JN3 / isolate v23.1.3 / race Av1-4-5-6-7-8)</name>
    <name type="common">Blackleg fungus</name>
    <name type="synonym">Phoma lingam</name>
    <dbReference type="NCBI Taxonomy" id="985895"/>
    <lineage>
        <taxon>Eukaryota</taxon>
        <taxon>Fungi</taxon>
        <taxon>Dikarya</taxon>
        <taxon>Ascomycota</taxon>
        <taxon>Pezizomycotina</taxon>
        <taxon>Dothideomycetes</taxon>
        <taxon>Pleosporomycetidae</taxon>
        <taxon>Pleosporales</taxon>
        <taxon>Pleosporineae</taxon>
        <taxon>Leptosphaeriaceae</taxon>
        <taxon>Plenodomus</taxon>
        <taxon>Plenodomus lingam/Leptosphaeria maculans species complex</taxon>
    </lineage>
</organism>
<evidence type="ECO:0000313" key="3">
    <source>
        <dbReference type="Proteomes" id="UP000002668"/>
    </source>
</evidence>
<keyword evidence="3" id="KW-1185">Reference proteome</keyword>
<reference evidence="3" key="1">
    <citation type="journal article" date="2011" name="Nat. Commun.">
        <title>Effector diversification within compartments of the Leptosphaeria maculans genome affected by Repeat-Induced Point mutations.</title>
        <authorList>
            <person name="Rouxel T."/>
            <person name="Grandaubert J."/>
            <person name="Hane J.K."/>
            <person name="Hoede C."/>
            <person name="van de Wouw A.P."/>
            <person name="Couloux A."/>
            <person name="Dominguez V."/>
            <person name="Anthouard V."/>
            <person name="Bally P."/>
            <person name="Bourras S."/>
            <person name="Cozijnsen A.J."/>
            <person name="Ciuffetti L.M."/>
            <person name="Degrave A."/>
            <person name="Dilmaghani A."/>
            <person name="Duret L."/>
            <person name="Fudal I."/>
            <person name="Goodwin S.B."/>
            <person name="Gout L."/>
            <person name="Glaser N."/>
            <person name="Linglin J."/>
            <person name="Kema G.H.J."/>
            <person name="Lapalu N."/>
            <person name="Lawrence C.B."/>
            <person name="May K."/>
            <person name="Meyer M."/>
            <person name="Ollivier B."/>
            <person name="Poulain J."/>
            <person name="Schoch C.L."/>
            <person name="Simon A."/>
            <person name="Spatafora J.W."/>
            <person name="Stachowiak A."/>
            <person name="Turgeon B.G."/>
            <person name="Tyler B.M."/>
            <person name="Vincent D."/>
            <person name="Weissenbach J."/>
            <person name="Amselem J."/>
            <person name="Quesneville H."/>
            <person name="Oliver R.P."/>
            <person name="Wincker P."/>
            <person name="Balesdent M.-H."/>
            <person name="Howlett B.J."/>
        </authorList>
    </citation>
    <scope>NUCLEOTIDE SEQUENCE [LARGE SCALE GENOMIC DNA]</scope>
    <source>
        <strain evidence="3">JN3 / isolate v23.1.3 / race Av1-4-5-6-7-8</strain>
    </source>
</reference>
<feature type="compositionally biased region" description="Polar residues" evidence="1">
    <location>
        <begin position="171"/>
        <end position="190"/>
    </location>
</feature>
<sequence>MTAGDFLRVSWRPKSSAYVVGWILHILINDTASLSSRSSSSSRDSTSSVTSSESHPLTHENIEFRAAHDFARSESGDSRQSGDEYEVDRFVVEDGYLSSGEGENVGSEVGETEDEEADEKILGSGLRAKSTASSTSVRTVSVGSISSMSSFTSSTLFIPDNLRPCTTLPSSPLQITHPSSTASSVTHKSPTPTPCMASPSEIAEDITDATVFFSRRCNKARPSLRLWLTAEVMRDPGVVEALEVARERELGGIRVRDGGWDIWIGHASGEK</sequence>
<evidence type="ECO:0000313" key="2">
    <source>
        <dbReference type="EMBL" id="CBX97038.1"/>
    </source>
</evidence>